<gene>
    <name evidence="1" type="ORF">MWN34_09440</name>
</gene>
<dbReference type="Proteomes" id="UP001203284">
    <property type="component" value="Unassembled WGS sequence"/>
</dbReference>
<accession>A0ABT0DB83</accession>
<proteinExistence type="predicted"/>
<evidence type="ECO:0000313" key="2">
    <source>
        <dbReference type="Proteomes" id="UP001203284"/>
    </source>
</evidence>
<name>A0ABT0DB83_9HYPH</name>
<reference evidence="1 2" key="1">
    <citation type="submission" date="2022-04" db="EMBL/GenBank/DDBJ databases">
        <authorList>
            <person name="Grouzdev D.S."/>
            <person name="Pantiukh K.S."/>
            <person name="Krutkina M.S."/>
        </authorList>
    </citation>
    <scope>NUCLEOTIDE SEQUENCE [LARGE SCALE GENOMIC DNA]</scope>
    <source>
        <strain evidence="1 2">6x-1</strain>
    </source>
</reference>
<dbReference type="EMBL" id="JALKCH010000005">
    <property type="protein sequence ID" value="MCK0197134.1"/>
    <property type="molecule type" value="Genomic_DNA"/>
</dbReference>
<protein>
    <submittedName>
        <fullName evidence="1">Uncharacterized protein</fullName>
    </submittedName>
</protein>
<keyword evidence="2" id="KW-1185">Reference proteome</keyword>
<comment type="caution">
    <text evidence="1">The sequence shown here is derived from an EMBL/GenBank/DDBJ whole genome shotgun (WGS) entry which is preliminary data.</text>
</comment>
<sequence length="56" mass="6554">MGWNERAARIRRELAQSKKRAGYLPDDNPYKVAPRWMPIWLALLVAAILRPSPPRR</sequence>
<evidence type="ECO:0000313" key="1">
    <source>
        <dbReference type="EMBL" id="MCK0197134.1"/>
    </source>
</evidence>
<dbReference type="RefSeq" id="WP_247028732.1">
    <property type="nucleotide sequence ID" value="NZ_JALKCH010000005.1"/>
</dbReference>
<organism evidence="1 2">
    <name type="scientific">Ancylobacter crimeensis</name>
    <dbReference type="NCBI Taxonomy" id="2579147"/>
    <lineage>
        <taxon>Bacteria</taxon>
        <taxon>Pseudomonadati</taxon>
        <taxon>Pseudomonadota</taxon>
        <taxon>Alphaproteobacteria</taxon>
        <taxon>Hyphomicrobiales</taxon>
        <taxon>Xanthobacteraceae</taxon>
        <taxon>Ancylobacter</taxon>
    </lineage>
</organism>